<dbReference type="AlphaFoldDB" id="A0A379ZI84"/>
<comment type="function">
    <text evidence="4">Interacts with the SecY protein in vivo. May bind preferentially to an uncomplexed state of SecY, thus functioning either as a chelating agent for excess SecY in the cell or as a regulatory factor that negatively controls the translocase function.</text>
</comment>
<gene>
    <name evidence="4 6" type="primary">syd</name>
    <name evidence="5" type="ORF">C9I43_03695</name>
    <name evidence="6" type="ORF">NCTC10736_00457</name>
</gene>
<protein>
    <recommendedName>
        <fullName evidence="4">Protein Syd</fullName>
    </recommendedName>
</protein>
<name>A0A379ZI84_9GAMM</name>
<dbReference type="EMBL" id="UGYV01000001">
    <property type="protein sequence ID" value="SUI61998.1"/>
    <property type="molecule type" value="Genomic_DNA"/>
</dbReference>
<keyword evidence="1 4" id="KW-1003">Cell membrane</keyword>
<evidence type="ECO:0000256" key="3">
    <source>
        <dbReference type="ARBA" id="ARBA00023136"/>
    </source>
</evidence>
<evidence type="ECO:0000256" key="1">
    <source>
        <dbReference type="ARBA" id="ARBA00022475"/>
    </source>
</evidence>
<dbReference type="CDD" id="cd16323">
    <property type="entry name" value="Syd"/>
    <property type="match status" value="1"/>
</dbReference>
<evidence type="ECO:0000313" key="6">
    <source>
        <dbReference type="EMBL" id="SUI61998.1"/>
    </source>
</evidence>
<dbReference type="InterPro" id="IPR038228">
    <property type="entry name" value="Syd_sf"/>
</dbReference>
<reference evidence="5 7" key="1">
    <citation type="submission" date="2018-03" db="EMBL/GenBank/DDBJ databases">
        <authorList>
            <person name="Dailey F.E."/>
        </authorList>
    </citation>
    <scope>NUCLEOTIDE SEQUENCE [LARGE SCALE GENOMIC DNA]</scope>
    <source>
        <strain evidence="5 7">CW7</strain>
    </source>
</reference>
<comment type="similarity">
    <text evidence="4">Belongs to the Syd family.</text>
</comment>
<dbReference type="Proteomes" id="UP000255061">
    <property type="component" value="Unassembled WGS sequence"/>
</dbReference>
<accession>A0A379ZI84</accession>
<dbReference type="Proteomes" id="UP000240506">
    <property type="component" value="Unassembled WGS sequence"/>
</dbReference>
<keyword evidence="2 4" id="KW-0997">Cell inner membrane</keyword>
<organism evidence="6 8">
    <name type="scientific">Shewanella morhuae</name>
    <dbReference type="NCBI Taxonomy" id="365591"/>
    <lineage>
        <taxon>Bacteria</taxon>
        <taxon>Pseudomonadati</taxon>
        <taxon>Pseudomonadota</taxon>
        <taxon>Gammaproteobacteria</taxon>
        <taxon>Alteromonadales</taxon>
        <taxon>Shewanellaceae</taxon>
        <taxon>Shewanella</taxon>
    </lineage>
</organism>
<evidence type="ECO:0000256" key="4">
    <source>
        <dbReference type="HAMAP-Rule" id="MF_01104"/>
    </source>
</evidence>
<dbReference type="RefSeq" id="WP_107882194.1">
    <property type="nucleotide sequence ID" value="NZ_PYSG01000002.1"/>
</dbReference>
<dbReference type="EMBL" id="PYSG01000002">
    <property type="protein sequence ID" value="PTA49696.1"/>
    <property type="molecule type" value="Genomic_DNA"/>
</dbReference>
<reference evidence="5 7" key="2">
    <citation type="submission" date="2018-04" db="EMBL/GenBank/DDBJ databases">
        <title>Genomic sequence of a freshwater isolate of Shewanella morhuae.</title>
        <authorList>
            <person name="Castillo D.E."/>
            <person name="Gram L."/>
        </authorList>
    </citation>
    <scope>NUCLEOTIDE SEQUENCE [LARGE SCALE GENOMIC DNA]</scope>
    <source>
        <strain evidence="5 7">CW7</strain>
    </source>
</reference>
<proteinExistence type="inferred from homology"/>
<comment type="subcellular location">
    <subcellularLocation>
        <location evidence="4">Cell inner membrane</location>
        <topology evidence="4">Peripheral membrane protein</topology>
        <orientation evidence="4">Cytoplasmic side</orientation>
    </subcellularLocation>
    <text evidence="4">Loosely associated with the cytoplasmic side of the inner membrane, probably via SecY.</text>
</comment>
<dbReference type="GO" id="GO:0009898">
    <property type="term" value="C:cytoplasmic side of plasma membrane"/>
    <property type="evidence" value="ECO:0007669"/>
    <property type="project" value="InterPro"/>
</dbReference>
<dbReference type="Gene3D" id="3.40.1580.20">
    <property type="entry name" value="Syd protein"/>
    <property type="match status" value="1"/>
</dbReference>
<evidence type="ECO:0000313" key="5">
    <source>
        <dbReference type="EMBL" id="PTA49696.1"/>
    </source>
</evidence>
<evidence type="ECO:0000313" key="8">
    <source>
        <dbReference type="Proteomes" id="UP000255061"/>
    </source>
</evidence>
<dbReference type="HAMAP" id="MF_01104">
    <property type="entry name" value="Syd"/>
    <property type="match status" value="1"/>
</dbReference>
<evidence type="ECO:0000256" key="2">
    <source>
        <dbReference type="ARBA" id="ARBA00022519"/>
    </source>
</evidence>
<reference evidence="6 8" key="3">
    <citation type="submission" date="2018-06" db="EMBL/GenBank/DDBJ databases">
        <authorList>
            <consortium name="Pathogen Informatics"/>
            <person name="Doyle S."/>
        </authorList>
    </citation>
    <scope>NUCLEOTIDE SEQUENCE [LARGE SCALE GENOMIC DNA]</scope>
    <source>
        <strain evidence="6 8">NCTC10736</strain>
    </source>
</reference>
<dbReference type="NCBIfam" id="NF003439">
    <property type="entry name" value="PRK04968.1"/>
    <property type="match status" value="1"/>
</dbReference>
<evidence type="ECO:0000313" key="7">
    <source>
        <dbReference type="Proteomes" id="UP000240506"/>
    </source>
</evidence>
<dbReference type="Pfam" id="PF07348">
    <property type="entry name" value="Syd"/>
    <property type="match status" value="1"/>
</dbReference>
<dbReference type="InterPro" id="IPR009948">
    <property type="entry name" value="Syd"/>
</dbReference>
<sequence>MSCLPALDKFLQNYHKAYLTSLSELPRYYPQGEPSVCIQGEFHPELEQAVFWQPVKREVEGSFANVEHALELTLWPEINHFYGQYFSAPLLFDSKWGTGELLQVWNENDFDCLQQNLIGHLMMKKKLKQPPTWFIGLLDDGDKMLTIDNNDGSVWIELPGELPSQQLSASLAEFIEALSPRIAPPVKHEELPMPALEHPGIFARFKLMWQNLMGKR</sequence>
<keyword evidence="7" id="KW-1185">Reference proteome</keyword>
<keyword evidence="3 4" id="KW-0472">Membrane</keyword>